<proteinExistence type="predicted"/>
<keyword evidence="1" id="KW-0812">Transmembrane</keyword>
<dbReference type="RefSeq" id="WP_376808877.1">
    <property type="nucleotide sequence ID" value="NZ_JBHTAC010000033.1"/>
</dbReference>
<sequence>MAKKKRSPRRRRALIAGMIVAVMLTGVGLIAGTWFYSSVPRPEQLPLKENMVPQDRRPVVRRYGSRSRRRGQTLEDLVVELDQGQRGACQVQGRASLADVVAPHLDPAGGELFMSAAVEQVQLADRGAAQPVGHQGDIIAALVGAGRSRRLRNRLLNGAHGLPLVDRRRLDFGPRRGPLT</sequence>
<reference evidence="3" key="1">
    <citation type="journal article" date="2019" name="Int. J. Syst. Evol. Microbiol.">
        <title>The Global Catalogue of Microorganisms (GCM) 10K type strain sequencing project: providing services to taxonomists for standard genome sequencing and annotation.</title>
        <authorList>
            <consortium name="The Broad Institute Genomics Platform"/>
            <consortium name="The Broad Institute Genome Sequencing Center for Infectious Disease"/>
            <person name="Wu L."/>
            <person name="Ma J."/>
        </authorList>
    </citation>
    <scope>NUCLEOTIDE SEQUENCE [LARGE SCALE GENOMIC DNA]</scope>
    <source>
        <strain evidence="3">CGMCC 1.9106</strain>
    </source>
</reference>
<dbReference type="Proteomes" id="UP001596392">
    <property type="component" value="Unassembled WGS sequence"/>
</dbReference>
<feature type="transmembrane region" description="Helical" evidence="1">
    <location>
        <begin position="12"/>
        <end position="36"/>
    </location>
</feature>
<dbReference type="EMBL" id="JBHTAC010000033">
    <property type="protein sequence ID" value="MFC7246007.1"/>
    <property type="molecule type" value="Genomic_DNA"/>
</dbReference>
<organism evidence="2 3">
    <name type="scientific">Catellatospora aurea</name>
    <dbReference type="NCBI Taxonomy" id="1337874"/>
    <lineage>
        <taxon>Bacteria</taxon>
        <taxon>Bacillati</taxon>
        <taxon>Actinomycetota</taxon>
        <taxon>Actinomycetes</taxon>
        <taxon>Micromonosporales</taxon>
        <taxon>Micromonosporaceae</taxon>
        <taxon>Catellatospora</taxon>
    </lineage>
</organism>
<evidence type="ECO:0000313" key="2">
    <source>
        <dbReference type="EMBL" id="MFC7246007.1"/>
    </source>
</evidence>
<keyword evidence="1" id="KW-0472">Membrane</keyword>
<name>A0ABW2H4T9_9ACTN</name>
<keyword evidence="3" id="KW-1185">Reference proteome</keyword>
<evidence type="ECO:0000313" key="3">
    <source>
        <dbReference type="Proteomes" id="UP001596392"/>
    </source>
</evidence>
<comment type="caution">
    <text evidence="2">The sequence shown here is derived from an EMBL/GenBank/DDBJ whole genome shotgun (WGS) entry which is preliminary data.</text>
</comment>
<protein>
    <submittedName>
        <fullName evidence="2">Uncharacterized protein</fullName>
    </submittedName>
</protein>
<keyword evidence="1" id="KW-1133">Transmembrane helix</keyword>
<accession>A0ABW2H4T9</accession>
<gene>
    <name evidence="2" type="ORF">ACFQO7_26310</name>
</gene>
<evidence type="ECO:0000256" key="1">
    <source>
        <dbReference type="SAM" id="Phobius"/>
    </source>
</evidence>